<dbReference type="SUPFAM" id="SSF75304">
    <property type="entry name" value="Amidase signature (AS) enzymes"/>
    <property type="match status" value="1"/>
</dbReference>
<dbReference type="Pfam" id="PF01425">
    <property type="entry name" value="Amidase"/>
    <property type="match status" value="1"/>
</dbReference>
<reference evidence="3 4" key="2">
    <citation type="submission" date="2019-09" db="EMBL/GenBank/DDBJ databases">
        <authorList>
            <person name="Jin C."/>
        </authorList>
    </citation>
    <scope>NUCLEOTIDE SEQUENCE [LARGE SCALE GENOMIC DNA]</scope>
    <source>
        <strain evidence="3 4">BN130099</strain>
    </source>
</reference>
<dbReference type="RefSeq" id="WP_149727919.1">
    <property type="nucleotide sequence ID" value="NZ_VUJV01000003.1"/>
</dbReference>
<dbReference type="PROSITE" id="PS00571">
    <property type="entry name" value="AMIDASES"/>
    <property type="match status" value="1"/>
</dbReference>
<dbReference type="InterPro" id="IPR020556">
    <property type="entry name" value="Amidase_CS"/>
</dbReference>
<reference evidence="3 4" key="1">
    <citation type="submission" date="2019-09" db="EMBL/GenBank/DDBJ databases">
        <title>Nocardioides panacisoli sp. nov., isolated from the soil of a ginseng field.</title>
        <authorList>
            <person name="Cho C."/>
        </authorList>
    </citation>
    <scope>NUCLEOTIDE SEQUENCE [LARGE SCALE GENOMIC DNA]</scope>
    <source>
        <strain evidence="3 4">BN130099</strain>
    </source>
</reference>
<evidence type="ECO:0000259" key="2">
    <source>
        <dbReference type="Pfam" id="PF01425"/>
    </source>
</evidence>
<comment type="similarity">
    <text evidence="1">Belongs to the amidase family.</text>
</comment>
<dbReference type="EMBL" id="VUJV01000003">
    <property type="protein sequence ID" value="KAA1418580.1"/>
    <property type="molecule type" value="Genomic_DNA"/>
</dbReference>
<proteinExistence type="inferred from homology"/>
<protein>
    <submittedName>
        <fullName evidence="3">Amidase</fullName>
    </submittedName>
</protein>
<dbReference type="InterPro" id="IPR036928">
    <property type="entry name" value="AS_sf"/>
</dbReference>
<name>A0A5B1LFL9_9ACTN</name>
<dbReference type="InterPro" id="IPR023631">
    <property type="entry name" value="Amidase_dom"/>
</dbReference>
<feature type="domain" description="Amidase" evidence="2">
    <location>
        <begin position="25"/>
        <end position="457"/>
    </location>
</feature>
<dbReference type="PANTHER" id="PTHR11895:SF7">
    <property type="entry name" value="GLUTAMYL-TRNA(GLN) AMIDOTRANSFERASE SUBUNIT A, MITOCHONDRIAL"/>
    <property type="match status" value="1"/>
</dbReference>
<dbReference type="GO" id="GO:0003824">
    <property type="term" value="F:catalytic activity"/>
    <property type="evidence" value="ECO:0007669"/>
    <property type="project" value="InterPro"/>
</dbReference>
<gene>
    <name evidence="3" type="ORF">F0U44_08750</name>
</gene>
<dbReference type="InterPro" id="IPR000120">
    <property type="entry name" value="Amidase"/>
</dbReference>
<sequence>MAELHELSALEQGELLRSGEIDAVELTEHYLNRIERAGRESGDFVAGAFAFLDPDLARVRAREVAAVGPVGEGASPLAGVPTAIKDLNLTAGVPTEFGSPVFAGYVPEVSDAVTLAMEAAGMVSLGKTSTPEFGSPCYTEPEGRPPAVTPWDTTRMAGGSSGGAAAAVAAGLVSVAQGSDGGGSIRIPASCCGLVGLKPTRGRISGFPMYGDPVGLATSGSLARTVADAAALLDVQAGRRASDPAWAPEPTGTFLDATRREPGRLRIARFVQPVIAEVEVDPACRQAYDDASRLLADLGHFIEDVSVPLPPEAVDTFEICWAVLTALSVTPLPEDKRALLRPLTRWLGERGEAVSGPEFGLAIGALRRYAADALIGLAPYDAVLTPTLAAPPLPVGAIRDDTDPAADFEAQKRFTPWTSAWNVTGMPAISLPLHWTTDGLPVGVMLAARPGDEETLLSLAAQVEAAKPWRDRRPPLW</sequence>
<dbReference type="PANTHER" id="PTHR11895">
    <property type="entry name" value="TRANSAMIDASE"/>
    <property type="match status" value="1"/>
</dbReference>
<comment type="caution">
    <text evidence="3">The sequence shown here is derived from an EMBL/GenBank/DDBJ whole genome shotgun (WGS) entry which is preliminary data.</text>
</comment>
<dbReference type="Gene3D" id="3.90.1300.10">
    <property type="entry name" value="Amidase signature (AS) domain"/>
    <property type="match status" value="1"/>
</dbReference>
<accession>A0A5B1LFL9</accession>
<keyword evidence="4" id="KW-1185">Reference proteome</keyword>
<dbReference type="AlphaFoldDB" id="A0A5B1LFL9"/>
<evidence type="ECO:0000256" key="1">
    <source>
        <dbReference type="ARBA" id="ARBA00009199"/>
    </source>
</evidence>
<organism evidence="3 4">
    <name type="scientific">Nocardioides humilatus</name>
    <dbReference type="NCBI Taxonomy" id="2607660"/>
    <lineage>
        <taxon>Bacteria</taxon>
        <taxon>Bacillati</taxon>
        <taxon>Actinomycetota</taxon>
        <taxon>Actinomycetes</taxon>
        <taxon>Propionibacteriales</taxon>
        <taxon>Nocardioidaceae</taxon>
        <taxon>Nocardioides</taxon>
    </lineage>
</organism>
<dbReference type="Proteomes" id="UP000325003">
    <property type="component" value="Unassembled WGS sequence"/>
</dbReference>
<evidence type="ECO:0000313" key="4">
    <source>
        <dbReference type="Proteomes" id="UP000325003"/>
    </source>
</evidence>
<evidence type="ECO:0000313" key="3">
    <source>
        <dbReference type="EMBL" id="KAA1418580.1"/>
    </source>
</evidence>